<comment type="caution">
    <text evidence="5">The sequence shown here is derived from an EMBL/GenBank/DDBJ whole genome shotgun (WGS) entry which is preliminary data.</text>
</comment>
<dbReference type="InterPro" id="IPR050309">
    <property type="entry name" value="Type-B_Carboxylest/Lipase"/>
</dbReference>
<comment type="similarity">
    <text evidence="1 3">Belongs to the type-B carboxylesterase/lipase family.</text>
</comment>
<dbReference type="AlphaFoldDB" id="A0A9P6IER0"/>
<protein>
    <recommendedName>
        <fullName evidence="3">Carboxylic ester hydrolase</fullName>
        <ecNumber evidence="3">3.1.1.-</ecNumber>
    </recommendedName>
</protein>
<feature type="chain" id="PRO_5040540880" description="Carboxylic ester hydrolase" evidence="3">
    <location>
        <begin position="21"/>
        <end position="606"/>
    </location>
</feature>
<keyword evidence="2 3" id="KW-0378">Hydrolase</keyword>
<dbReference type="Gene3D" id="3.40.50.1820">
    <property type="entry name" value="alpha/beta hydrolase"/>
    <property type="match status" value="1"/>
</dbReference>
<feature type="domain" description="Carboxylesterase type B" evidence="4">
    <location>
        <begin position="36"/>
        <end position="565"/>
    </location>
</feature>
<reference evidence="5" key="2">
    <citation type="submission" date="2020-11" db="EMBL/GenBank/DDBJ databases">
        <title>Whole genome sequencing of Colletotrichum sp.</title>
        <authorList>
            <person name="Li H."/>
        </authorList>
    </citation>
    <scope>NUCLEOTIDE SEQUENCE</scope>
    <source>
        <strain evidence="5">CkLH20</strain>
    </source>
</reference>
<dbReference type="PANTHER" id="PTHR11559">
    <property type="entry name" value="CARBOXYLESTERASE"/>
    <property type="match status" value="1"/>
</dbReference>
<reference evidence="5" key="1">
    <citation type="submission" date="2020-03" db="EMBL/GenBank/DDBJ databases">
        <authorList>
            <person name="He L."/>
        </authorList>
    </citation>
    <scope>NUCLEOTIDE SEQUENCE</scope>
    <source>
        <strain evidence="5">CkLH20</strain>
    </source>
</reference>
<dbReference type="Proteomes" id="UP000781932">
    <property type="component" value="Unassembled WGS sequence"/>
</dbReference>
<sequence length="606" mass="65597">MASPTFIPWLLFTLLQTTAAALSSQPPFSQTPNTPPLVTIKNGTLAGAHNPSYNQDFFLGIPFASPPLADLRLRRPAPSKPWPGFTRLADEYGPWCIGNVLPVPGLTQPAKHREDEDCLHLNIIRPSPSPGPAPVPVPVPMPVLVWIHGGGFQDGSAVDPRYNGSFLVRESVAMGTPVIFVSINYRLGVFGMMYGAAVEAEAGTNLLLHDQRRALLWIRENIADFGGDPSRVTIAGQSAGGFSVGHHLTGRDDALFSGAIAQSGPPFSTTPPMTPAEKEAHFDTILNITGCPRGAAAMSCLRTTPASLLQRAGLLLGYSDAVTIDADDILTNSSYNLLRAGAFVKVPLLIGTTRNEATSILQFAMPGPLNTFADFAGIGAAASNGGKPLPEELVRRWFALYGDEIDHPSPAGLGTVLAHPGPELGAEYGRTALFVGDAMFNAGKRFAARAWAERGVDCYSYFFDTVPAHVDAETMGATHFMEIPFVFGNKEGAGWEVDPFPEDAGMRRRFEDLAEVMSRMWISFVVYGSPNHHRRKFTPNPLEPIAQLADILRLVLGGNVTWPPYSREEPMEFVFSAVKGASLQADTWREEAIQMFFDLAEEVNRP</sequence>
<dbReference type="PROSITE" id="PS00122">
    <property type="entry name" value="CARBOXYLESTERASE_B_1"/>
    <property type="match status" value="1"/>
</dbReference>
<keyword evidence="3" id="KW-0732">Signal</keyword>
<evidence type="ECO:0000256" key="2">
    <source>
        <dbReference type="ARBA" id="ARBA00022801"/>
    </source>
</evidence>
<dbReference type="InterPro" id="IPR002018">
    <property type="entry name" value="CarbesteraseB"/>
</dbReference>
<dbReference type="InterPro" id="IPR019826">
    <property type="entry name" value="Carboxylesterase_B_AS"/>
</dbReference>
<evidence type="ECO:0000313" key="5">
    <source>
        <dbReference type="EMBL" id="KAF9879156.1"/>
    </source>
</evidence>
<evidence type="ECO:0000256" key="3">
    <source>
        <dbReference type="RuleBase" id="RU361235"/>
    </source>
</evidence>
<proteinExistence type="inferred from homology"/>
<organism evidence="5 6">
    <name type="scientific">Colletotrichum karsti</name>
    <dbReference type="NCBI Taxonomy" id="1095194"/>
    <lineage>
        <taxon>Eukaryota</taxon>
        <taxon>Fungi</taxon>
        <taxon>Dikarya</taxon>
        <taxon>Ascomycota</taxon>
        <taxon>Pezizomycotina</taxon>
        <taxon>Sordariomycetes</taxon>
        <taxon>Hypocreomycetidae</taxon>
        <taxon>Glomerellales</taxon>
        <taxon>Glomerellaceae</taxon>
        <taxon>Colletotrichum</taxon>
        <taxon>Colletotrichum boninense species complex</taxon>
    </lineage>
</organism>
<dbReference type="GO" id="GO:0016787">
    <property type="term" value="F:hydrolase activity"/>
    <property type="evidence" value="ECO:0007669"/>
    <property type="project" value="UniProtKB-KW"/>
</dbReference>
<evidence type="ECO:0000259" key="4">
    <source>
        <dbReference type="Pfam" id="PF00135"/>
    </source>
</evidence>
<gene>
    <name evidence="5" type="ORF">CkaCkLH20_03389</name>
</gene>
<dbReference type="SUPFAM" id="SSF53474">
    <property type="entry name" value="alpha/beta-Hydrolases"/>
    <property type="match status" value="1"/>
</dbReference>
<dbReference type="Pfam" id="PF00135">
    <property type="entry name" value="COesterase"/>
    <property type="match status" value="1"/>
</dbReference>
<evidence type="ECO:0000256" key="1">
    <source>
        <dbReference type="ARBA" id="ARBA00005964"/>
    </source>
</evidence>
<dbReference type="EC" id="3.1.1.-" evidence="3"/>
<dbReference type="EMBL" id="JAATWM020000008">
    <property type="protein sequence ID" value="KAF9879156.1"/>
    <property type="molecule type" value="Genomic_DNA"/>
</dbReference>
<dbReference type="RefSeq" id="XP_038748617.1">
    <property type="nucleotide sequence ID" value="XM_038886108.1"/>
</dbReference>
<dbReference type="GeneID" id="62159182"/>
<dbReference type="OrthoDB" id="408631at2759"/>
<keyword evidence="6" id="KW-1185">Reference proteome</keyword>
<dbReference type="InterPro" id="IPR029058">
    <property type="entry name" value="AB_hydrolase_fold"/>
</dbReference>
<evidence type="ECO:0000313" key="6">
    <source>
        <dbReference type="Proteomes" id="UP000781932"/>
    </source>
</evidence>
<accession>A0A9P6IER0</accession>
<name>A0A9P6IER0_9PEZI</name>
<feature type="signal peptide" evidence="3">
    <location>
        <begin position="1"/>
        <end position="20"/>
    </location>
</feature>